<reference evidence="4" key="1">
    <citation type="journal article" date="2019" name="Int. J. Syst. Evol. Microbiol.">
        <title>The Global Catalogue of Microorganisms (GCM) 10K type strain sequencing project: providing services to taxonomists for standard genome sequencing and annotation.</title>
        <authorList>
            <consortium name="The Broad Institute Genomics Platform"/>
            <consortium name="The Broad Institute Genome Sequencing Center for Infectious Disease"/>
            <person name="Wu L."/>
            <person name="Ma J."/>
        </authorList>
    </citation>
    <scope>NUCLEOTIDE SEQUENCE [LARGE SCALE GENOMIC DNA]</scope>
    <source>
        <strain evidence="4">CGMCC 1.10698</strain>
    </source>
</reference>
<name>A0ABV8QZ27_9MICC</name>
<gene>
    <name evidence="3" type="ORF">ACFOW9_07385</name>
</gene>
<evidence type="ECO:0000256" key="2">
    <source>
        <dbReference type="SAM" id="Phobius"/>
    </source>
</evidence>
<keyword evidence="2" id="KW-0472">Membrane</keyword>
<feature type="transmembrane region" description="Helical" evidence="2">
    <location>
        <begin position="68"/>
        <end position="89"/>
    </location>
</feature>
<sequence>MRDQSAAAAQRHKLFHRAVASTPVVSITNAADAHSKEMHGRLVKYATAMGIRMVCIVLIFVVDGWFKLIPVAGAVLLPWVAVVIANGGADVNHQNTTELLDQAPAYELNEGQIPPDSANGDDSGDILRGEVLMETDNDGVAEAGNENGKGEDKPA</sequence>
<keyword evidence="2" id="KW-0812">Transmembrane</keyword>
<proteinExistence type="predicted"/>
<dbReference type="RefSeq" id="WP_230068524.1">
    <property type="nucleotide sequence ID" value="NZ_BAABLL010000005.1"/>
</dbReference>
<feature type="transmembrane region" description="Helical" evidence="2">
    <location>
        <begin position="42"/>
        <end position="62"/>
    </location>
</feature>
<evidence type="ECO:0000313" key="4">
    <source>
        <dbReference type="Proteomes" id="UP001595773"/>
    </source>
</evidence>
<organism evidence="3 4">
    <name type="scientific">Arthrobacter cryoconiti</name>
    <dbReference type="NCBI Taxonomy" id="748907"/>
    <lineage>
        <taxon>Bacteria</taxon>
        <taxon>Bacillati</taxon>
        <taxon>Actinomycetota</taxon>
        <taxon>Actinomycetes</taxon>
        <taxon>Micrococcales</taxon>
        <taxon>Micrococcaceae</taxon>
        <taxon>Arthrobacter</taxon>
    </lineage>
</organism>
<comment type="caution">
    <text evidence="3">The sequence shown here is derived from an EMBL/GenBank/DDBJ whole genome shotgun (WGS) entry which is preliminary data.</text>
</comment>
<evidence type="ECO:0000256" key="1">
    <source>
        <dbReference type="SAM" id="MobiDB-lite"/>
    </source>
</evidence>
<evidence type="ECO:0000313" key="3">
    <source>
        <dbReference type="EMBL" id="MFC4265422.1"/>
    </source>
</evidence>
<dbReference type="EMBL" id="JBHSCQ010000008">
    <property type="protein sequence ID" value="MFC4265422.1"/>
    <property type="molecule type" value="Genomic_DNA"/>
</dbReference>
<dbReference type="Pfam" id="PF11298">
    <property type="entry name" value="DUF3099"/>
    <property type="match status" value="1"/>
</dbReference>
<keyword evidence="2" id="KW-1133">Transmembrane helix</keyword>
<keyword evidence="4" id="KW-1185">Reference proteome</keyword>
<protein>
    <submittedName>
        <fullName evidence="3">DUF3099 domain-containing protein</fullName>
    </submittedName>
</protein>
<feature type="region of interest" description="Disordered" evidence="1">
    <location>
        <begin position="110"/>
        <end position="131"/>
    </location>
</feature>
<dbReference type="Proteomes" id="UP001595773">
    <property type="component" value="Unassembled WGS sequence"/>
</dbReference>
<accession>A0ABV8QZ27</accession>
<dbReference type="InterPro" id="IPR021449">
    <property type="entry name" value="DUF3099"/>
</dbReference>